<name>A0A9Q1EID5_SYNKA</name>
<keyword evidence="3" id="KW-1185">Reference proteome</keyword>
<evidence type="ECO:0000313" key="3">
    <source>
        <dbReference type="Proteomes" id="UP001152622"/>
    </source>
</evidence>
<dbReference type="EMBL" id="JAINUF010000017">
    <property type="protein sequence ID" value="KAJ8339320.1"/>
    <property type="molecule type" value="Genomic_DNA"/>
</dbReference>
<gene>
    <name evidence="2" type="ORF">SKAU_G00361060</name>
</gene>
<feature type="compositionally biased region" description="Polar residues" evidence="1">
    <location>
        <begin position="11"/>
        <end position="25"/>
    </location>
</feature>
<accession>A0A9Q1EID5</accession>
<sequence>MLVQDPAWKDNASNTEPASAQSPGTATGPPRPALPCAALPPADGGRTEHTFPDTPGAGGPAIISMDPTLRPAPFCTLFQNSPTLPVCKAGFQGFNDHYVSAHILL</sequence>
<dbReference type="AlphaFoldDB" id="A0A9Q1EID5"/>
<protein>
    <submittedName>
        <fullName evidence="2">Uncharacterized protein</fullName>
    </submittedName>
</protein>
<comment type="caution">
    <text evidence="2">The sequence shown here is derived from an EMBL/GenBank/DDBJ whole genome shotgun (WGS) entry which is preliminary data.</text>
</comment>
<organism evidence="2 3">
    <name type="scientific">Synaphobranchus kaupii</name>
    <name type="common">Kaup's arrowtooth eel</name>
    <dbReference type="NCBI Taxonomy" id="118154"/>
    <lineage>
        <taxon>Eukaryota</taxon>
        <taxon>Metazoa</taxon>
        <taxon>Chordata</taxon>
        <taxon>Craniata</taxon>
        <taxon>Vertebrata</taxon>
        <taxon>Euteleostomi</taxon>
        <taxon>Actinopterygii</taxon>
        <taxon>Neopterygii</taxon>
        <taxon>Teleostei</taxon>
        <taxon>Anguilliformes</taxon>
        <taxon>Synaphobranchidae</taxon>
        <taxon>Synaphobranchus</taxon>
    </lineage>
</organism>
<reference evidence="2" key="1">
    <citation type="journal article" date="2023" name="Science">
        <title>Genome structures resolve the early diversification of teleost fishes.</title>
        <authorList>
            <person name="Parey E."/>
            <person name="Louis A."/>
            <person name="Montfort J."/>
            <person name="Bouchez O."/>
            <person name="Roques C."/>
            <person name="Iampietro C."/>
            <person name="Lluch J."/>
            <person name="Castinel A."/>
            <person name="Donnadieu C."/>
            <person name="Desvignes T."/>
            <person name="Floi Bucao C."/>
            <person name="Jouanno E."/>
            <person name="Wen M."/>
            <person name="Mejri S."/>
            <person name="Dirks R."/>
            <person name="Jansen H."/>
            <person name="Henkel C."/>
            <person name="Chen W.J."/>
            <person name="Zahm M."/>
            <person name="Cabau C."/>
            <person name="Klopp C."/>
            <person name="Thompson A.W."/>
            <person name="Robinson-Rechavi M."/>
            <person name="Braasch I."/>
            <person name="Lecointre G."/>
            <person name="Bobe J."/>
            <person name="Postlethwait J.H."/>
            <person name="Berthelot C."/>
            <person name="Roest Crollius H."/>
            <person name="Guiguen Y."/>
        </authorList>
    </citation>
    <scope>NUCLEOTIDE SEQUENCE</scope>
    <source>
        <strain evidence="2">WJC10195</strain>
    </source>
</reference>
<feature type="region of interest" description="Disordered" evidence="1">
    <location>
        <begin position="1"/>
        <end position="65"/>
    </location>
</feature>
<dbReference type="Proteomes" id="UP001152622">
    <property type="component" value="Chromosome 17"/>
</dbReference>
<evidence type="ECO:0000256" key="1">
    <source>
        <dbReference type="SAM" id="MobiDB-lite"/>
    </source>
</evidence>
<proteinExistence type="predicted"/>
<evidence type="ECO:0000313" key="2">
    <source>
        <dbReference type="EMBL" id="KAJ8339320.1"/>
    </source>
</evidence>